<reference evidence="15" key="1">
    <citation type="submission" date="2025-08" db="UniProtKB">
        <authorList>
            <consortium name="RefSeq"/>
        </authorList>
    </citation>
    <scope>IDENTIFICATION</scope>
    <source>
        <tissue evidence="15">Sperm</tissue>
    </source>
</reference>
<keyword evidence="4" id="KW-0677">Repeat</keyword>
<feature type="region of interest" description="Disordered" evidence="12">
    <location>
        <begin position="758"/>
        <end position="808"/>
    </location>
</feature>
<feature type="transmembrane region" description="Helical" evidence="11">
    <location>
        <begin position="140"/>
        <end position="167"/>
    </location>
</feature>
<dbReference type="PANTHER" id="PTHR11689:SF158">
    <property type="entry name" value="H(+)_CL(-) EXCHANGE TRANSPORTER 6"/>
    <property type="match status" value="1"/>
</dbReference>
<evidence type="ECO:0000259" key="13">
    <source>
        <dbReference type="PROSITE" id="PS51371"/>
    </source>
</evidence>
<keyword evidence="6 11" id="KW-0406">Ion transport</keyword>
<dbReference type="PRINTS" id="PR00762">
    <property type="entry name" value="CLCHANNEL"/>
</dbReference>
<evidence type="ECO:0000256" key="5">
    <source>
        <dbReference type="ARBA" id="ARBA00022989"/>
    </source>
</evidence>
<proteinExistence type="inferred from homology"/>
<dbReference type="InterPro" id="IPR000644">
    <property type="entry name" value="CBS_dom"/>
</dbReference>
<evidence type="ECO:0000313" key="14">
    <source>
        <dbReference type="Proteomes" id="UP001318040"/>
    </source>
</evidence>
<evidence type="ECO:0000256" key="12">
    <source>
        <dbReference type="SAM" id="MobiDB-lite"/>
    </source>
</evidence>
<dbReference type="InterPro" id="IPR001807">
    <property type="entry name" value="ClC"/>
</dbReference>
<dbReference type="Pfam" id="PF00654">
    <property type="entry name" value="Voltage_CLC"/>
    <property type="match status" value="1"/>
</dbReference>
<keyword evidence="2 11" id="KW-0813">Transport</keyword>
<keyword evidence="7 10" id="KW-0129">CBS domain</keyword>
<comment type="subcellular location">
    <subcellularLocation>
        <location evidence="1 11">Membrane</location>
        <topology evidence="1 11">Multi-pass membrane protein</topology>
    </subcellularLocation>
</comment>
<dbReference type="GO" id="GO:0005765">
    <property type="term" value="C:lysosomal membrane"/>
    <property type="evidence" value="ECO:0007669"/>
    <property type="project" value="TreeGrafter"/>
</dbReference>
<evidence type="ECO:0000256" key="6">
    <source>
        <dbReference type="ARBA" id="ARBA00023065"/>
    </source>
</evidence>
<dbReference type="KEGG" id="pmrn:116954894"/>
<protein>
    <recommendedName>
        <fullName evidence="11">Chloride channel protein</fullName>
    </recommendedName>
</protein>
<evidence type="ECO:0000256" key="7">
    <source>
        <dbReference type="ARBA" id="ARBA00023122"/>
    </source>
</evidence>
<feature type="transmembrane region" description="Helical" evidence="11">
    <location>
        <begin position="192"/>
        <end position="218"/>
    </location>
</feature>
<keyword evidence="14" id="KW-1185">Reference proteome</keyword>
<feature type="compositionally biased region" description="Acidic residues" evidence="12">
    <location>
        <begin position="93"/>
        <end position="114"/>
    </location>
</feature>
<evidence type="ECO:0000256" key="2">
    <source>
        <dbReference type="ARBA" id="ARBA00022448"/>
    </source>
</evidence>
<dbReference type="SUPFAM" id="SSF54631">
    <property type="entry name" value="CBS-domain pair"/>
    <property type="match status" value="2"/>
</dbReference>
<comment type="caution">
    <text evidence="11">Lacks conserved residue(s) required for the propagation of feature annotation.</text>
</comment>
<feature type="domain" description="CBS" evidence="13">
    <location>
        <begin position="922"/>
        <end position="983"/>
    </location>
</feature>
<feature type="transmembrane region" description="Helical" evidence="11">
    <location>
        <begin position="404"/>
        <end position="423"/>
    </location>
</feature>
<feature type="transmembrane region" description="Helical" evidence="11">
    <location>
        <begin position="248"/>
        <end position="267"/>
    </location>
</feature>
<gene>
    <name evidence="15" type="primary">LOC116954894</name>
</gene>
<evidence type="ECO:0000256" key="1">
    <source>
        <dbReference type="ARBA" id="ARBA00004141"/>
    </source>
</evidence>
<dbReference type="GO" id="GO:0005254">
    <property type="term" value="F:chloride channel activity"/>
    <property type="evidence" value="ECO:0007669"/>
    <property type="project" value="UniProtKB-UniRule"/>
</dbReference>
<dbReference type="Proteomes" id="UP001318040">
    <property type="component" value="Chromosome 57"/>
</dbReference>
<organism evidence="14 15">
    <name type="scientific">Petromyzon marinus</name>
    <name type="common">Sea lamprey</name>
    <dbReference type="NCBI Taxonomy" id="7757"/>
    <lineage>
        <taxon>Eukaryota</taxon>
        <taxon>Metazoa</taxon>
        <taxon>Chordata</taxon>
        <taxon>Craniata</taxon>
        <taxon>Vertebrata</taxon>
        <taxon>Cyclostomata</taxon>
        <taxon>Hyperoartia</taxon>
        <taxon>Petromyzontiformes</taxon>
        <taxon>Petromyzontidae</taxon>
        <taxon>Petromyzon</taxon>
    </lineage>
</organism>
<feature type="transmembrane region" description="Helical" evidence="11">
    <location>
        <begin position="273"/>
        <end position="295"/>
    </location>
</feature>
<keyword evidence="3 11" id="KW-0812">Transmembrane</keyword>
<evidence type="ECO:0000256" key="8">
    <source>
        <dbReference type="ARBA" id="ARBA00023136"/>
    </source>
</evidence>
<dbReference type="InterPro" id="IPR051280">
    <property type="entry name" value="Cl-channel/antiporter"/>
</dbReference>
<feature type="compositionally biased region" description="Gly residues" evidence="12">
    <location>
        <begin position="62"/>
        <end position="73"/>
    </location>
</feature>
<evidence type="ECO:0000313" key="15">
    <source>
        <dbReference type="RefSeq" id="XP_032831597.1"/>
    </source>
</evidence>
<comment type="similarity">
    <text evidence="11">Belongs to the chloride channel (TC 2.A.49) family.</text>
</comment>
<feature type="region of interest" description="Disordered" evidence="12">
    <location>
        <begin position="33"/>
        <end position="130"/>
    </location>
</feature>
<dbReference type="RefSeq" id="XP_032831597.1">
    <property type="nucleotide sequence ID" value="XM_032975706.1"/>
</dbReference>
<dbReference type="GeneID" id="116954894"/>
<name>A0AAJ7U8G3_PETMA</name>
<dbReference type="InterPro" id="IPR046342">
    <property type="entry name" value="CBS_dom_sf"/>
</dbReference>
<dbReference type="PROSITE" id="PS51371">
    <property type="entry name" value="CBS"/>
    <property type="match status" value="1"/>
</dbReference>
<dbReference type="Gene3D" id="1.10.3080.10">
    <property type="entry name" value="Clc chloride channel"/>
    <property type="match status" value="1"/>
</dbReference>
<dbReference type="AlphaFoldDB" id="A0AAJ7U8G3"/>
<dbReference type="Pfam" id="PF00571">
    <property type="entry name" value="CBS"/>
    <property type="match status" value="2"/>
</dbReference>
<dbReference type="SMART" id="SM00116">
    <property type="entry name" value="CBS"/>
    <property type="match status" value="2"/>
</dbReference>
<keyword evidence="8 11" id="KW-0472">Membrane</keyword>
<keyword evidence="5 11" id="KW-1133">Transmembrane helix</keyword>
<evidence type="ECO:0000256" key="9">
    <source>
        <dbReference type="ARBA" id="ARBA00023214"/>
    </source>
</evidence>
<dbReference type="SUPFAM" id="SSF81340">
    <property type="entry name" value="Clc chloride channel"/>
    <property type="match status" value="1"/>
</dbReference>
<dbReference type="PANTHER" id="PTHR11689">
    <property type="entry name" value="CHLORIDE CHANNEL PROTEIN CLC FAMILY MEMBER"/>
    <property type="match status" value="1"/>
</dbReference>
<evidence type="ECO:0000256" key="3">
    <source>
        <dbReference type="ARBA" id="ARBA00022692"/>
    </source>
</evidence>
<accession>A0AAJ7U8G3</accession>
<evidence type="ECO:0000256" key="4">
    <source>
        <dbReference type="ARBA" id="ARBA00022737"/>
    </source>
</evidence>
<keyword evidence="9 11" id="KW-0868">Chloride</keyword>
<evidence type="ECO:0000256" key="11">
    <source>
        <dbReference type="RuleBase" id="RU361221"/>
    </source>
</evidence>
<sequence length="989" mass="100951">MERAGRDGGGVDIDSGAHGFCFSCCCGCCGDSQGGSQAARTPEELAELCDDEEEEEAAASGYGDGGRVRGGAAVGSLERRDPWPSALQAEHEERDDEAGDDDDDEEEEDEGEDEGLTKGRPRGSGGSSGSRRRRRLYRAWLTRAAHGLSFLLLGVAVAAAALLLVWLPARLAWALPAAALDGALRWSEERRALALLLLLGAAVRGALALGAALAGAAVGSGQQGEEEEAAWLLRDGVRDAAAWTRGAVAVRGLGAACAAAGGLVVGIEAPMLHVGTALGLWLPSLLCPALSRAGLRPAALCTARGRRCLAAAGSAAGMALAFGAPLAGAVFGLQNAGPGALADPGVAFPVLLSSVAASLAFSALSSAALTLSGAGGAGSPPWPVGMLDLAGESGGRPAGGADPWALLLATMALGVVGGVHAAGHRRLRARLSRYRARHVFAKPPCAGALEALLVSLAGSCAAFLAAATLGSCRAGGAAGNVTTASPRDPRVLLPSLLCPNGTANDLAQLLLSAPEAALGGLLGPGAAPSPRSLLLALGCVAPLSLWASGLRAPGGVFAPQLLVGAVYGRLAAWLLRRWQPRRWPPPRRDKLALVGAAAVLGGVVRWPPVLALALAEASGADAEGSAAALLALLLSGWLAGAWSREPARAAAALRGLPLLPADSVEPLPPPAPGQRCLRLLLACDVMEPELVYVYPHTRVQSLVSVLRARRHHAFPVVTEAAGAGHGGAGAGNAALLAANGAFHRAALAVTRANEYRRRSRSMRSYPSAELQRAPGAGRAGAPERRRHAGGGDDGGDDDGEGGEPSPACEYLASVLRPGVEPYPNLQPGWASGDAGDPGRAADAGLPGEWTLAQRLRPLTYHGMVSRSRLAALLARGAWHEEGRAPARQPRVGAATLAEAERRGLDVGDLELALLEPRAVVDVTPYVDAGAPAVNARASAGEALRVMVALQARQLAVLNAAGHVVGVVTRHELTPEALRRSLRRKRMARP</sequence>
<dbReference type="InterPro" id="IPR014743">
    <property type="entry name" value="Cl-channel_core"/>
</dbReference>
<evidence type="ECO:0000256" key="10">
    <source>
        <dbReference type="PROSITE-ProRule" id="PRU00703"/>
    </source>
</evidence>
<feature type="compositionally biased region" description="Acidic residues" evidence="12">
    <location>
        <begin position="44"/>
        <end position="57"/>
    </location>
</feature>
<feature type="transmembrane region" description="Helical" evidence="11">
    <location>
        <begin position="307"/>
        <end position="331"/>
    </location>
</feature>